<evidence type="ECO:0000256" key="5">
    <source>
        <dbReference type="ARBA" id="ARBA00050026"/>
    </source>
</evidence>
<dbReference type="InterPro" id="IPR036279">
    <property type="entry name" value="5-3_exonuclease_C_sf"/>
</dbReference>
<comment type="function">
    <text evidence="4">5'-3' exonuclease acting preferentially on double-stranded DNA.</text>
</comment>
<keyword evidence="8" id="KW-1185">Reference proteome</keyword>
<keyword evidence="2" id="KW-0378">Hydrolase</keyword>
<dbReference type="InterPro" id="IPR020045">
    <property type="entry name" value="DNA_polI_H3TH"/>
</dbReference>
<accession>A0A1M6MG40</accession>
<evidence type="ECO:0000313" key="8">
    <source>
        <dbReference type="Proteomes" id="UP000322917"/>
    </source>
</evidence>
<dbReference type="GO" id="GO:0008409">
    <property type="term" value="F:5'-3' exonuclease activity"/>
    <property type="evidence" value="ECO:0007669"/>
    <property type="project" value="InterPro"/>
</dbReference>
<evidence type="ECO:0000256" key="1">
    <source>
        <dbReference type="ARBA" id="ARBA00022722"/>
    </source>
</evidence>
<dbReference type="Pfam" id="PF01367">
    <property type="entry name" value="5_3_exonuc"/>
    <property type="match status" value="1"/>
</dbReference>
<dbReference type="InterPro" id="IPR002421">
    <property type="entry name" value="5-3_exonuclease"/>
</dbReference>
<proteinExistence type="predicted"/>
<keyword evidence="1" id="KW-0540">Nuclease</keyword>
<dbReference type="EMBL" id="FQZD01000041">
    <property type="protein sequence ID" value="SHJ82323.1"/>
    <property type="molecule type" value="Genomic_DNA"/>
</dbReference>
<dbReference type="Pfam" id="PF02739">
    <property type="entry name" value="5_3_exonuc_N"/>
    <property type="match status" value="1"/>
</dbReference>
<organism evidence="7 8">
    <name type="scientific">Propionispora hippei DSM 15287</name>
    <dbReference type="NCBI Taxonomy" id="1123003"/>
    <lineage>
        <taxon>Bacteria</taxon>
        <taxon>Bacillati</taxon>
        <taxon>Bacillota</taxon>
        <taxon>Negativicutes</taxon>
        <taxon>Selenomonadales</taxon>
        <taxon>Sporomusaceae</taxon>
        <taxon>Propionispora</taxon>
    </lineage>
</organism>
<dbReference type="InterPro" id="IPR008918">
    <property type="entry name" value="HhH2"/>
</dbReference>
<evidence type="ECO:0000313" key="7">
    <source>
        <dbReference type="EMBL" id="SHJ82323.1"/>
    </source>
</evidence>
<dbReference type="SUPFAM" id="SSF88723">
    <property type="entry name" value="PIN domain-like"/>
    <property type="match status" value="1"/>
</dbReference>
<gene>
    <name evidence="7" type="ORF">SAMN02745170_03422</name>
</gene>
<dbReference type="GO" id="GO:0033567">
    <property type="term" value="P:DNA replication, Okazaki fragment processing"/>
    <property type="evidence" value="ECO:0007669"/>
    <property type="project" value="InterPro"/>
</dbReference>
<dbReference type="InterPro" id="IPR020046">
    <property type="entry name" value="5-3_exonucl_a-hlix_arch_N"/>
</dbReference>
<evidence type="ECO:0000256" key="4">
    <source>
        <dbReference type="ARBA" id="ARBA00049957"/>
    </source>
</evidence>
<dbReference type="InterPro" id="IPR038969">
    <property type="entry name" value="FEN"/>
</dbReference>
<feature type="domain" description="5'-3' exonuclease" evidence="6">
    <location>
        <begin position="2"/>
        <end position="245"/>
    </location>
</feature>
<dbReference type="SUPFAM" id="SSF47807">
    <property type="entry name" value="5' to 3' exonuclease, C-terminal subdomain"/>
    <property type="match status" value="1"/>
</dbReference>
<dbReference type="GO" id="GO:0017108">
    <property type="term" value="F:5'-flap endonuclease activity"/>
    <property type="evidence" value="ECO:0007669"/>
    <property type="project" value="InterPro"/>
</dbReference>
<protein>
    <recommendedName>
        <fullName evidence="5">5'-3' exonuclease</fullName>
    </recommendedName>
</protein>
<sequence length="251" mass="28853">MKHPLILLFDADMILFESCAAVETEIQWEDDLWTLHSDAADAKAKVDDRISSITDKVLTKLGHEGAYEILMCFTDDNNFRKTILPSYKANRIGKRKPVCYRGVKEWVFENYTTYQRPNLEADDCIGILATLKPNTLIISGDKDFKSVPGRFFNYRKDELYEISEDEANYWHMFQTLIGDTADNYSGCPGIGEKTAQKILAEGCSWETVVAQFTKKGLTEHDALTQARVARILRKEDYDFKNKAVKLWEPKR</sequence>
<evidence type="ECO:0000256" key="2">
    <source>
        <dbReference type="ARBA" id="ARBA00022801"/>
    </source>
</evidence>
<dbReference type="RefSeq" id="WP_188128383.1">
    <property type="nucleotide sequence ID" value="NZ_FQZD01000041.1"/>
</dbReference>
<dbReference type="PANTHER" id="PTHR42646">
    <property type="entry name" value="FLAP ENDONUCLEASE XNI"/>
    <property type="match status" value="1"/>
</dbReference>
<evidence type="ECO:0000256" key="3">
    <source>
        <dbReference type="ARBA" id="ARBA00023125"/>
    </source>
</evidence>
<dbReference type="Gene3D" id="3.40.50.1010">
    <property type="entry name" value="5'-nuclease"/>
    <property type="match status" value="1"/>
</dbReference>
<dbReference type="PANTHER" id="PTHR42646:SF2">
    <property type="entry name" value="5'-3' EXONUCLEASE FAMILY PROTEIN"/>
    <property type="match status" value="1"/>
</dbReference>
<dbReference type="Proteomes" id="UP000322917">
    <property type="component" value="Unassembled WGS sequence"/>
</dbReference>
<evidence type="ECO:0000259" key="6">
    <source>
        <dbReference type="SMART" id="SM00475"/>
    </source>
</evidence>
<dbReference type="AlphaFoldDB" id="A0A1M6MG40"/>
<dbReference type="SMART" id="SM00475">
    <property type="entry name" value="53EXOc"/>
    <property type="match status" value="1"/>
</dbReference>
<dbReference type="Gene3D" id="1.10.150.20">
    <property type="entry name" value="5' to 3' exonuclease, C-terminal subdomain"/>
    <property type="match status" value="1"/>
</dbReference>
<dbReference type="InterPro" id="IPR029060">
    <property type="entry name" value="PIN-like_dom_sf"/>
</dbReference>
<dbReference type="GO" id="GO:0003677">
    <property type="term" value="F:DNA binding"/>
    <property type="evidence" value="ECO:0007669"/>
    <property type="project" value="UniProtKB-KW"/>
</dbReference>
<keyword evidence="3" id="KW-0238">DNA-binding</keyword>
<dbReference type="SMART" id="SM00279">
    <property type="entry name" value="HhH2"/>
    <property type="match status" value="1"/>
</dbReference>
<name>A0A1M6MG40_9FIRM</name>
<reference evidence="7 8" key="1">
    <citation type="submission" date="2016-11" db="EMBL/GenBank/DDBJ databases">
        <authorList>
            <person name="Varghese N."/>
            <person name="Submissions S."/>
        </authorList>
    </citation>
    <scope>NUCLEOTIDE SEQUENCE [LARGE SCALE GENOMIC DNA]</scope>
    <source>
        <strain evidence="7 8">DSM 15287</strain>
    </source>
</reference>